<dbReference type="CDD" id="cd01949">
    <property type="entry name" value="GGDEF"/>
    <property type="match status" value="1"/>
</dbReference>
<dbReference type="InterPro" id="IPR003018">
    <property type="entry name" value="GAF"/>
</dbReference>
<dbReference type="RefSeq" id="WP_310072923.1">
    <property type="nucleotide sequence ID" value="NZ_JAVDVX010000004.1"/>
</dbReference>
<gene>
    <name evidence="3" type="ORF">J2X05_002557</name>
</gene>
<dbReference type="SMART" id="SM00065">
    <property type="entry name" value="GAF"/>
    <property type="match status" value="1"/>
</dbReference>
<dbReference type="InterPro" id="IPR052163">
    <property type="entry name" value="DGC-Regulatory_Protein"/>
</dbReference>
<dbReference type="Pfam" id="PF01590">
    <property type="entry name" value="GAF"/>
    <property type="match status" value="1"/>
</dbReference>
<dbReference type="Pfam" id="PF00990">
    <property type="entry name" value="GGDEF"/>
    <property type="match status" value="1"/>
</dbReference>
<dbReference type="InterPro" id="IPR000160">
    <property type="entry name" value="GGDEF_dom"/>
</dbReference>
<dbReference type="Gene3D" id="3.30.450.20">
    <property type="entry name" value="PAS domain"/>
    <property type="match status" value="1"/>
</dbReference>
<dbReference type="PANTHER" id="PTHR46663">
    <property type="entry name" value="DIGUANYLATE CYCLASE DGCT-RELATED"/>
    <property type="match status" value="1"/>
</dbReference>
<dbReference type="SUPFAM" id="SSF55781">
    <property type="entry name" value="GAF domain-like"/>
    <property type="match status" value="1"/>
</dbReference>
<dbReference type="PROSITE" id="PS50112">
    <property type="entry name" value="PAS"/>
    <property type="match status" value="1"/>
</dbReference>
<evidence type="ECO:0000259" key="2">
    <source>
        <dbReference type="PROSITE" id="PS50887"/>
    </source>
</evidence>
<dbReference type="EMBL" id="JAVDVX010000004">
    <property type="protein sequence ID" value="MDR7090533.1"/>
    <property type="molecule type" value="Genomic_DNA"/>
</dbReference>
<dbReference type="CDD" id="cd00130">
    <property type="entry name" value="PAS"/>
    <property type="match status" value="1"/>
</dbReference>
<dbReference type="Pfam" id="PF00989">
    <property type="entry name" value="PAS"/>
    <property type="match status" value="1"/>
</dbReference>
<keyword evidence="4" id="KW-1185">Reference proteome</keyword>
<dbReference type="SMART" id="SM00091">
    <property type="entry name" value="PAS"/>
    <property type="match status" value="1"/>
</dbReference>
<evidence type="ECO:0000313" key="3">
    <source>
        <dbReference type="EMBL" id="MDR7090533.1"/>
    </source>
</evidence>
<organism evidence="3 4">
    <name type="scientific">Cellvibrio fibrivorans</name>
    <dbReference type="NCBI Taxonomy" id="126350"/>
    <lineage>
        <taxon>Bacteria</taxon>
        <taxon>Pseudomonadati</taxon>
        <taxon>Pseudomonadota</taxon>
        <taxon>Gammaproteobacteria</taxon>
        <taxon>Cellvibrionales</taxon>
        <taxon>Cellvibrionaceae</taxon>
        <taxon>Cellvibrio</taxon>
    </lineage>
</organism>
<evidence type="ECO:0000313" key="4">
    <source>
        <dbReference type="Proteomes" id="UP001253595"/>
    </source>
</evidence>
<dbReference type="Gene3D" id="3.30.450.40">
    <property type="match status" value="1"/>
</dbReference>
<dbReference type="PANTHER" id="PTHR46663:SF3">
    <property type="entry name" value="SLL0267 PROTEIN"/>
    <property type="match status" value="1"/>
</dbReference>
<evidence type="ECO:0000259" key="1">
    <source>
        <dbReference type="PROSITE" id="PS50112"/>
    </source>
</evidence>
<comment type="caution">
    <text evidence="3">The sequence shown here is derived from an EMBL/GenBank/DDBJ whole genome shotgun (WGS) entry which is preliminary data.</text>
</comment>
<dbReference type="InterPro" id="IPR043128">
    <property type="entry name" value="Rev_trsase/Diguanyl_cyclase"/>
</dbReference>
<dbReference type="NCBIfam" id="TIGR00254">
    <property type="entry name" value="GGDEF"/>
    <property type="match status" value="1"/>
</dbReference>
<dbReference type="SMART" id="SM00267">
    <property type="entry name" value="GGDEF"/>
    <property type="match status" value="1"/>
</dbReference>
<dbReference type="InterPro" id="IPR000014">
    <property type="entry name" value="PAS"/>
</dbReference>
<accession>A0ABU1UZH4</accession>
<dbReference type="InterPro" id="IPR013767">
    <property type="entry name" value="PAS_fold"/>
</dbReference>
<sequence length="436" mass="49446">MNSLTFPALGKYIDLLVDAVCVVDKNGHFLYVSPSAEQIFGYTQAEMMGRQMLELVHPDDRQLTLQTVDRIVAGEPQPHFENRYIRKNGETVHIMWSARWSEVDQCRVAVARDITRRKQAESIQQAVFAIAEASHNTQDLHALFAQIHRIISELLAAENFSVALRDSNSALTSFPYSHEQVVLSFSNDGTEIANQLLAQVLDTNKAQLYNASYERQALQSWLGVPLKSHSGVLGALVLKSFSPEHHYSEKNMELLQFVSTQIAAAVERKQMMARLEHLALYDQLTRLPNRTLFYDRIHSAMARAKRNHGIFSLLYLDMDKFKAVNDNYGHNIGDLLLEQASRRLEHCVRECDTIARFGGDEFVILLENIERPEQSTAVAEKIYAALSLPFALAEHTITILPSIGLAHFPQHGDNEKDLLRHADAEMYRKKNQSSFT</sequence>
<dbReference type="NCBIfam" id="TIGR00229">
    <property type="entry name" value="sensory_box"/>
    <property type="match status" value="1"/>
</dbReference>
<feature type="domain" description="GGDEF" evidence="2">
    <location>
        <begin position="309"/>
        <end position="436"/>
    </location>
</feature>
<dbReference type="PROSITE" id="PS50887">
    <property type="entry name" value="GGDEF"/>
    <property type="match status" value="1"/>
</dbReference>
<reference evidence="3 4" key="1">
    <citation type="submission" date="2023-07" db="EMBL/GenBank/DDBJ databases">
        <title>Sorghum-associated microbial communities from plants grown in Nebraska, USA.</title>
        <authorList>
            <person name="Schachtman D."/>
        </authorList>
    </citation>
    <scope>NUCLEOTIDE SEQUENCE [LARGE SCALE GENOMIC DNA]</scope>
    <source>
        <strain evidence="3 4">BE190</strain>
    </source>
</reference>
<proteinExistence type="predicted"/>
<dbReference type="InterPro" id="IPR035965">
    <property type="entry name" value="PAS-like_dom_sf"/>
</dbReference>
<dbReference type="InterPro" id="IPR029016">
    <property type="entry name" value="GAF-like_dom_sf"/>
</dbReference>
<dbReference type="SUPFAM" id="SSF55073">
    <property type="entry name" value="Nucleotide cyclase"/>
    <property type="match status" value="1"/>
</dbReference>
<protein>
    <submittedName>
        <fullName evidence="3">Diguanylate cyclase (GGDEF)-like protein/PAS domain S-box-containing protein</fullName>
    </submittedName>
</protein>
<name>A0ABU1UZH4_9GAMM</name>
<dbReference type="InterPro" id="IPR029787">
    <property type="entry name" value="Nucleotide_cyclase"/>
</dbReference>
<dbReference type="Proteomes" id="UP001253595">
    <property type="component" value="Unassembled WGS sequence"/>
</dbReference>
<dbReference type="Gene3D" id="3.30.70.270">
    <property type="match status" value="1"/>
</dbReference>
<feature type="domain" description="PAS" evidence="1">
    <location>
        <begin position="5"/>
        <end position="75"/>
    </location>
</feature>
<dbReference type="SUPFAM" id="SSF55785">
    <property type="entry name" value="PYP-like sensor domain (PAS domain)"/>
    <property type="match status" value="1"/>
</dbReference>